<evidence type="ECO:0000256" key="3">
    <source>
        <dbReference type="ARBA" id="ARBA00023163"/>
    </source>
</evidence>
<protein>
    <submittedName>
        <fullName evidence="6">DNA-binding transcriptional regulator, MarR family</fullName>
    </submittedName>
</protein>
<evidence type="ECO:0000313" key="7">
    <source>
        <dbReference type="Proteomes" id="UP000234462"/>
    </source>
</evidence>
<dbReference type="GO" id="GO:0006950">
    <property type="term" value="P:response to stress"/>
    <property type="evidence" value="ECO:0007669"/>
    <property type="project" value="TreeGrafter"/>
</dbReference>
<gene>
    <name evidence="6" type="ORF">BJEO58_02324</name>
</gene>
<evidence type="ECO:0000256" key="4">
    <source>
        <dbReference type="SAM" id="MobiDB-lite"/>
    </source>
</evidence>
<sequence length="230" mass="24943">MYEEMDEVDRIVAAWRNVRPDIDVAPMEVLSRVTRLSRQLDRRRKSVFASHGLETWAFDVLSSLRRAGDPYQMSPSALTVELLVTSGTMTNRIDRLASAGWVSRQRDPADRRGVLVKLTAAGRQKVDDALSDFLDLEAQMLRALDDDECASLADSLRHLVVSVEAVVPGSDSGSDSAHPTDDAATPDSAAQTPAAAQGPSDADHDSAQRTAGGPPQRLRRPPDSGMLPVD</sequence>
<dbReference type="SMART" id="SM00347">
    <property type="entry name" value="HTH_MARR"/>
    <property type="match status" value="1"/>
</dbReference>
<dbReference type="InterPro" id="IPR000835">
    <property type="entry name" value="HTH_MarR-typ"/>
</dbReference>
<dbReference type="PANTHER" id="PTHR33164:SF104">
    <property type="entry name" value="TRANSCRIPTIONAL REGULATORY PROTEIN"/>
    <property type="match status" value="1"/>
</dbReference>
<dbReference type="GO" id="GO:0003700">
    <property type="term" value="F:DNA-binding transcription factor activity"/>
    <property type="evidence" value="ECO:0007669"/>
    <property type="project" value="InterPro"/>
</dbReference>
<dbReference type="GO" id="GO:0003677">
    <property type="term" value="F:DNA binding"/>
    <property type="evidence" value="ECO:0007669"/>
    <property type="project" value="UniProtKB-KW"/>
</dbReference>
<accession>A0A2H1L744</accession>
<dbReference type="Gene3D" id="1.10.10.10">
    <property type="entry name" value="Winged helix-like DNA-binding domain superfamily/Winged helix DNA-binding domain"/>
    <property type="match status" value="1"/>
</dbReference>
<feature type="domain" description="HTH marR-type" evidence="5">
    <location>
        <begin position="26"/>
        <end position="161"/>
    </location>
</feature>
<evidence type="ECO:0000256" key="1">
    <source>
        <dbReference type="ARBA" id="ARBA00023015"/>
    </source>
</evidence>
<evidence type="ECO:0000313" key="6">
    <source>
        <dbReference type="EMBL" id="SMY12721.1"/>
    </source>
</evidence>
<keyword evidence="7" id="KW-1185">Reference proteome</keyword>
<dbReference type="Proteomes" id="UP000234462">
    <property type="component" value="Unassembled WGS sequence"/>
</dbReference>
<name>A0A2H1L744_9MICO</name>
<dbReference type="InterPro" id="IPR036390">
    <property type="entry name" value="WH_DNA-bd_sf"/>
</dbReference>
<dbReference type="PROSITE" id="PS01117">
    <property type="entry name" value="HTH_MARR_1"/>
    <property type="match status" value="1"/>
</dbReference>
<reference evidence="7" key="1">
    <citation type="submission" date="2017-03" db="EMBL/GenBank/DDBJ databases">
        <authorList>
            <person name="Monnet C."/>
        </authorList>
    </citation>
    <scope>NUCLEOTIDE SEQUENCE [LARGE SCALE GENOMIC DNA]</scope>
    <source>
        <strain evidence="7">SJ5-8</strain>
    </source>
</reference>
<dbReference type="EMBL" id="FXZM01000011">
    <property type="protein sequence ID" value="SMY12721.1"/>
    <property type="molecule type" value="Genomic_DNA"/>
</dbReference>
<keyword evidence="1" id="KW-0805">Transcription regulation</keyword>
<dbReference type="RefSeq" id="WP_373270416.1">
    <property type="nucleotide sequence ID" value="NZ_FXZM01000011.1"/>
</dbReference>
<dbReference type="PANTHER" id="PTHR33164">
    <property type="entry name" value="TRANSCRIPTIONAL REGULATOR, MARR FAMILY"/>
    <property type="match status" value="1"/>
</dbReference>
<dbReference type="InterPro" id="IPR023187">
    <property type="entry name" value="Tscrpt_reg_MarR-type_CS"/>
</dbReference>
<dbReference type="AlphaFoldDB" id="A0A2H1L744"/>
<feature type="region of interest" description="Disordered" evidence="4">
    <location>
        <begin position="168"/>
        <end position="230"/>
    </location>
</feature>
<keyword evidence="3" id="KW-0804">Transcription</keyword>
<dbReference type="InterPro" id="IPR039422">
    <property type="entry name" value="MarR/SlyA-like"/>
</dbReference>
<dbReference type="PRINTS" id="PR00598">
    <property type="entry name" value="HTHMARR"/>
</dbReference>
<evidence type="ECO:0000256" key="2">
    <source>
        <dbReference type="ARBA" id="ARBA00023125"/>
    </source>
</evidence>
<dbReference type="Pfam" id="PF12802">
    <property type="entry name" value="MarR_2"/>
    <property type="match status" value="1"/>
</dbReference>
<dbReference type="InterPro" id="IPR036388">
    <property type="entry name" value="WH-like_DNA-bd_sf"/>
</dbReference>
<proteinExistence type="predicted"/>
<evidence type="ECO:0000259" key="5">
    <source>
        <dbReference type="PROSITE" id="PS50995"/>
    </source>
</evidence>
<keyword evidence="2 6" id="KW-0238">DNA-binding</keyword>
<dbReference type="SUPFAM" id="SSF46785">
    <property type="entry name" value="Winged helix' DNA-binding domain"/>
    <property type="match status" value="1"/>
</dbReference>
<feature type="compositionally biased region" description="Low complexity" evidence="4">
    <location>
        <begin position="174"/>
        <end position="196"/>
    </location>
</feature>
<organism evidence="6 7">
    <name type="scientific">Brevibacterium jeotgali</name>
    <dbReference type="NCBI Taxonomy" id="1262550"/>
    <lineage>
        <taxon>Bacteria</taxon>
        <taxon>Bacillati</taxon>
        <taxon>Actinomycetota</taxon>
        <taxon>Actinomycetes</taxon>
        <taxon>Micrococcales</taxon>
        <taxon>Brevibacteriaceae</taxon>
        <taxon>Brevibacterium</taxon>
    </lineage>
</organism>
<dbReference type="PROSITE" id="PS50995">
    <property type="entry name" value="HTH_MARR_2"/>
    <property type="match status" value="1"/>
</dbReference>